<dbReference type="PROSITE" id="PS50109">
    <property type="entry name" value="HIS_KIN"/>
    <property type="match status" value="1"/>
</dbReference>
<accession>D6SPL1</accession>
<dbReference type="EMBL" id="ACJN02000002">
    <property type="protein sequence ID" value="EFI34687.1"/>
    <property type="molecule type" value="Genomic_DNA"/>
</dbReference>
<feature type="domain" description="PAC" evidence="10">
    <location>
        <begin position="224"/>
        <end position="278"/>
    </location>
</feature>
<evidence type="ECO:0000259" key="9">
    <source>
        <dbReference type="PROSITE" id="PS50109"/>
    </source>
</evidence>
<dbReference type="PROSITE" id="PS50113">
    <property type="entry name" value="PAC"/>
    <property type="match status" value="1"/>
</dbReference>
<dbReference type="InterPro" id="IPR000700">
    <property type="entry name" value="PAS-assoc_C"/>
</dbReference>
<keyword evidence="7" id="KW-0067">ATP-binding</keyword>
<reference evidence="11" key="1">
    <citation type="submission" date="2010-05" db="EMBL/GenBank/DDBJ databases">
        <title>The draft genome of Desulfonatronospira thiodismutans ASO3-1.</title>
        <authorList>
            <consortium name="US DOE Joint Genome Institute (JGI-PGF)"/>
            <person name="Lucas S."/>
            <person name="Copeland A."/>
            <person name="Lapidus A."/>
            <person name="Cheng J.-F."/>
            <person name="Bruce D."/>
            <person name="Goodwin L."/>
            <person name="Pitluck S."/>
            <person name="Chertkov O."/>
            <person name="Brettin T."/>
            <person name="Detter J.C."/>
            <person name="Han C."/>
            <person name="Land M.L."/>
            <person name="Hauser L."/>
            <person name="Kyrpides N."/>
            <person name="Mikhailova N."/>
            <person name="Muyzer G."/>
            <person name="Woyke T."/>
        </authorList>
    </citation>
    <scope>NUCLEOTIDE SEQUENCE [LARGE SCALE GENOMIC DNA]</scope>
    <source>
        <strain evidence="11">ASO3-1</strain>
    </source>
</reference>
<evidence type="ECO:0000256" key="4">
    <source>
        <dbReference type="ARBA" id="ARBA00022679"/>
    </source>
</evidence>
<dbReference type="InterPro" id="IPR003594">
    <property type="entry name" value="HATPase_dom"/>
</dbReference>
<keyword evidence="12" id="KW-1185">Reference proteome</keyword>
<keyword evidence="5" id="KW-0547">Nucleotide-binding</keyword>
<evidence type="ECO:0000256" key="3">
    <source>
        <dbReference type="ARBA" id="ARBA00022553"/>
    </source>
</evidence>
<dbReference type="SUPFAM" id="SSF55785">
    <property type="entry name" value="PYP-like sensor domain (PAS domain)"/>
    <property type="match status" value="1"/>
</dbReference>
<dbReference type="InterPro" id="IPR000014">
    <property type="entry name" value="PAS"/>
</dbReference>
<evidence type="ECO:0000256" key="2">
    <source>
        <dbReference type="ARBA" id="ARBA00012438"/>
    </source>
</evidence>
<evidence type="ECO:0000256" key="6">
    <source>
        <dbReference type="ARBA" id="ARBA00022777"/>
    </source>
</evidence>
<dbReference type="InterPro" id="IPR035965">
    <property type="entry name" value="PAS-like_dom_sf"/>
</dbReference>
<evidence type="ECO:0000313" key="12">
    <source>
        <dbReference type="Proteomes" id="UP000005496"/>
    </source>
</evidence>
<dbReference type="SUPFAM" id="SSF47384">
    <property type="entry name" value="Homodimeric domain of signal transducing histidine kinase"/>
    <property type="match status" value="1"/>
</dbReference>
<evidence type="ECO:0000259" key="10">
    <source>
        <dbReference type="PROSITE" id="PS50113"/>
    </source>
</evidence>
<evidence type="ECO:0000256" key="5">
    <source>
        <dbReference type="ARBA" id="ARBA00022741"/>
    </source>
</evidence>
<dbReference type="PANTHER" id="PTHR43065">
    <property type="entry name" value="SENSOR HISTIDINE KINASE"/>
    <property type="match status" value="1"/>
</dbReference>
<feature type="domain" description="Histidine kinase" evidence="9">
    <location>
        <begin position="291"/>
        <end position="499"/>
    </location>
</feature>
<evidence type="ECO:0000256" key="1">
    <source>
        <dbReference type="ARBA" id="ARBA00000085"/>
    </source>
</evidence>
<dbReference type="SMART" id="SM00387">
    <property type="entry name" value="HATPase_c"/>
    <property type="match status" value="1"/>
</dbReference>
<dbReference type="InterPro" id="IPR013656">
    <property type="entry name" value="PAS_4"/>
</dbReference>
<dbReference type="NCBIfam" id="TIGR00229">
    <property type="entry name" value="sensory_box"/>
    <property type="match status" value="1"/>
</dbReference>
<dbReference type="GO" id="GO:0005524">
    <property type="term" value="F:ATP binding"/>
    <property type="evidence" value="ECO:0007669"/>
    <property type="project" value="UniProtKB-KW"/>
</dbReference>
<sequence>MSQEEDFLHQEQLCILEEVEKGFNIGIIGTGTGFESILQLTRNPDLEEFFPRLNLVALSQPYSRDRRLRKALEMGVKLYESHHDMLKAHPEINLVIELTDKQHMVKKLRKSLPANISMVDHNAATFLCGMLIMAEVSNKCRLNLKQQRALFEAVTDQIQDDILLLNTSGVIQDVNMGVVKRMDRKKEDIIGKHCWELFACSDASSGPGFNGTECPFRTTMEEHRPAEAMQTWVDEQGRAHYFRIYTYPVFDAAGQLSRVVEMRRDITVRTEMEKRLQQSEKLAAIGELSTYIAHEIRNPLFAIGGFANAVLRNPDLDAVSRDKVNIILQESKRLDRILKSIINFARPTEPVQQEVDVNGVVQEVMQLFNLTCKEQDVSIEMEMPPNMAKARGDPELLKQCIINLVKNALEAMPEGGTLGLETFVEWEFVVIEVSDTGKGISKEIRDKIFNPFYSTKENSGAGLGLAMTKKILDDMGGKIDVLSLEGQGTSITIRLPLFPAMPEDEK</sequence>
<organism evidence="11 12">
    <name type="scientific">Desulfonatronospira thiodismutans ASO3-1</name>
    <dbReference type="NCBI Taxonomy" id="555779"/>
    <lineage>
        <taxon>Bacteria</taxon>
        <taxon>Pseudomonadati</taxon>
        <taxon>Thermodesulfobacteriota</taxon>
        <taxon>Desulfovibrionia</taxon>
        <taxon>Desulfovibrionales</taxon>
        <taxon>Desulfonatronovibrionaceae</taxon>
        <taxon>Desulfonatronospira</taxon>
    </lineage>
</organism>
<proteinExistence type="predicted"/>
<dbReference type="Pfam" id="PF00512">
    <property type="entry name" value="HisKA"/>
    <property type="match status" value="1"/>
</dbReference>
<keyword evidence="6 11" id="KW-0418">Kinase</keyword>
<gene>
    <name evidence="11" type="ORF">Dthio_PD2059</name>
</gene>
<dbReference type="Gene3D" id="3.30.450.20">
    <property type="entry name" value="PAS domain"/>
    <property type="match status" value="1"/>
</dbReference>
<dbReference type="GO" id="GO:0000155">
    <property type="term" value="F:phosphorelay sensor kinase activity"/>
    <property type="evidence" value="ECO:0007669"/>
    <property type="project" value="InterPro"/>
</dbReference>
<dbReference type="InterPro" id="IPR004358">
    <property type="entry name" value="Sig_transdc_His_kin-like_C"/>
</dbReference>
<dbReference type="eggNOG" id="COG4191">
    <property type="taxonomic scope" value="Bacteria"/>
</dbReference>
<dbReference type="OrthoDB" id="1931120at2"/>
<comment type="catalytic activity">
    <reaction evidence="1">
        <text>ATP + protein L-histidine = ADP + protein N-phospho-L-histidine.</text>
        <dbReference type="EC" id="2.7.13.3"/>
    </reaction>
</comment>
<dbReference type="PANTHER" id="PTHR43065:SF10">
    <property type="entry name" value="PEROXIDE STRESS-ACTIVATED HISTIDINE KINASE MAK3"/>
    <property type="match status" value="1"/>
</dbReference>
<dbReference type="InterPro" id="IPR003661">
    <property type="entry name" value="HisK_dim/P_dom"/>
</dbReference>
<dbReference type="AlphaFoldDB" id="D6SPL1"/>
<dbReference type="InterPro" id="IPR005467">
    <property type="entry name" value="His_kinase_dom"/>
</dbReference>
<dbReference type="EC" id="2.7.13.3" evidence="2"/>
<dbReference type="PRINTS" id="PR00344">
    <property type="entry name" value="BCTRLSENSOR"/>
</dbReference>
<evidence type="ECO:0000256" key="8">
    <source>
        <dbReference type="ARBA" id="ARBA00023012"/>
    </source>
</evidence>
<dbReference type="Pfam" id="PF02518">
    <property type="entry name" value="HATPase_c"/>
    <property type="match status" value="1"/>
</dbReference>
<evidence type="ECO:0000256" key="7">
    <source>
        <dbReference type="ARBA" id="ARBA00022840"/>
    </source>
</evidence>
<dbReference type="CDD" id="cd00082">
    <property type="entry name" value="HisKA"/>
    <property type="match status" value="1"/>
</dbReference>
<dbReference type="Gene3D" id="1.10.287.130">
    <property type="match status" value="1"/>
</dbReference>
<keyword evidence="4" id="KW-0808">Transferase</keyword>
<comment type="caution">
    <text evidence="11">The sequence shown here is derived from an EMBL/GenBank/DDBJ whole genome shotgun (WGS) entry which is preliminary data.</text>
</comment>
<keyword evidence="8" id="KW-0902">Two-component regulatory system</keyword>
<dbReference type="InterPro" id="IPR036097">
    <property type="entry name" value="HisK_dim/P_sf"/>
</dbReference>
<dbReference type="InterPro" id="IPR036890">
    <property type="entry name" value="HATPase_C_sf"/>
</dbReference>
<dbReference type="SUPFAM" id="SSF55874">
    <property type="entry name" value="ATPase domain of HSP90 chaperone/DNA topoisomerase II/histidine kinase"/>
    <property type="match status" value="1"/>
</dbReference>
<dbReference type="Pfam" id="PF08448">
    <property type="entry name" value="PAS_4"/>
    <property type="match status" value="1"/>
</dbReference>
<protein>
    <recommendedName>
        <fullName evidence="2">histidine kinase</fullName>
        <ecNumber evidence="2">2.7.13.3</ecNumber>
    </recommendedName>
</protein>
<dbReference type="Proteomes" id="UP000005496">
    <property type="component" value="Unassembled WGS sequence"/>
</dbReference>
<dbReference type="RefSeq" id="WP_008870007.1">
    <property type="nucleotide sequence ID" value="NZ_ACJN02000002.1"/>
</dbReference>
<dbReference type="SMART" id="SM00388">
    <property type="entry name" value="HisKA"/>
    <property type="match status" value="1"/>
</dbReference>
<name>D6SPL1_9BACT</name>
<evidence type="ECO:0000313" key="11">
    <source>
        <dbReference type="EMBL" id="EFI34687.1"/>
    </source>
</evidence>
<dbReference type="Gene3D" id="3.30.565.10">
    <property type="entry name" value="Histidine kinase-like ATPase, C-terminal domain"/>
    <property type="match status" value="1"/>
</dbReference>
<keyword evidence="3" id="KW-0597">Phosphoprotein</keyword>